<dbReference type="EMBL" id="CAJVQB010139800">
    <property type="protein sequence ID" value="CAG8854566.1"/>
    <property type="molecule type" value="Genomic_DNA"/>
</dbReference>
<comment type="caution">
    <text evidence="1">The sequence shown here is derived from an EMBL/GenBank/DDBJ whole genome shotgun (WGS) entry which is preliminary data.</text>
</comment>
<accession>A0ABN7XH15</accession>
<gene>
    <name evidence="1" type="ORF">GMARGA_LOCUS43387</name>
</gene>
<name>A0ABN7XH15_GIGMA</name>
<organism evidence="1 2">
    <name type="scientific">Gigaspora margarita</name>
    <dbReference type="NCBI Taxonomy" id="4874"/>
    <lineage>
        <taxon>Eukaryota</taxon>
        <taxon>Fungi</taxon>
        <taxon>Fungi incertae sedis</taxon>
        <taxon>Mucoromycota</taxon>
        <taxon>Glomeromycotina</taxon>
        <taxon>Glomeromycetes</taxon>
        <taxon>Diversisporales</taxon>
        <taxon>Gigasporaceae</taxon>
        <taxon>Gigaspora</taxon>
    </lineage>
</organism>
<evidence type="ECO:0000313" key="1">
    <source>
        <dbReference type="EMBL" id="CAG8854566.1"/>
    </source>
</evidence>
<dbReference type="Proteomes" id="UP000789901">
    <property type="component" value="Unassembled WGS sequence"/>
</dbReference>
<protein>
    <submittedName>
        <fullName evidence="1">40916_t:CDS:1</fullName>
    </submittedName>
</protein>
<sequence length="88" mass="10883">MSKKEIHQEIIKIIKERETIISQNAEYFLNNSKKEKDISKRYKKIIQYCNCYQFKKKDIEYEKMFYENINIIVYKAKVNSREFMDIEI</sequence>
<keyword evidence="2" id="KW-1185">Reference proteome</keyword>
<reference evidence="1 2" key="1">
    <citation type="submission" date="2021-06" db="EMBL/GenBank/DDBJ databases">
        <authorList>
            <person name="Kallberg Y."/>
            <person name="Tangrot J."/>
            <person name="Rosling A."/>
        </authorList>
    </citation>
    <scope>NUCLEOTIDE SEQUENCE [LARGE SCALE GENOMIC DNA]</scope>
    <source>
        <strain evidence="1 2">120-4 pot B 10/14</strain>
    </source>
</reference>
<feature type="non-terminal residue" evidence="1">
    <location>
        <position position="88"/>
    </location>
</feature>
<evidence type="ECO:0000313" key="2">
    <source>
        <dbReference type="Proteomes" id="UP000789901"/>
    </source>
</evidence>
<proteinExistence type="predicted"/>